<feature type="region of interest" description="Disordered" evidence="1">
    <location>
        <begin position="68"/>
        <end position="120"/>
    </location>
</feature>
<evidence type="ECO:0000313" key="2">
    <source>
        <dbReference type="EMBL" id="KAJ8375592.1"/>
    </source>
</evidence>
<dbReference type="OrthoDB" id="8948149at2759"/>
<sequence>MVHWTLPPERAPPWFDLESPLCSPFAPMLYISIKLSPEAQTHPILSHMQWPVLTQPHANLQGGDTLQIQYHRHPTPEWVKPSTTRSTSRTHSPRHAPKPGNASADTCPAANNINAHSRRN</sequence>
<feature type="compositionally biased region" description="Polar residues" evidence="1">
    <location>
        <begin position="109"/>
        <end position="120"/>
    </location>
</feature>
<name>A0A9Q1G516_SYNKA</name>
<dbReference type="AlphaFoldDB" id="A0A9Q1G516"/>
<organism evidence="2 3">
    <name type="scientific">Synaphobranchus kaupii</name>
    <name type="common">Kaup's arrowtooth eel</name>
    <dbReference type="NCBI Taxonomy" id="118154"/>
    <lineage>
        <taxon>Eukaryota</taxon>
        <taxon>Metazoa</taxon>
        <taxon>Chordata</taxon>
        <taxon>Craniata</taxon>
        <taxon>Vertebrata</taxon>
        <taxon>Euteleostomi</taxon>
        <taxon>Actinopterygii</taxon>
        <taxon>Neopterygii</taxon>
        <taxon>Teleostei</taxon>
        <taxon>Anguilliformes</taxon>
        <taxon>Synaphobranchidae</taxon>
        <taxon>Synaphobranchus</taxon>
    </lineage>
</organism>
<dbReference type="Proteomes" id="UP001152622">
    <property type="component" value="Chromosome 2"/>
</dbReference>
<accession>A0A9Q1G516</accession>
<feature type="compositionally biased region" description="Low complexity" evidence="1">
    <location>
        <begin position="81"/>
        <end position="90"/>
    </location>
</feature>
<protein>
    <submittedName>
        <fullName evidence="2">Uncharacterized protein</fullName>
    </submittedName>
</protein>
<dbReference type="EMBL" id="JAINUF010000002">
    <property type="protein sequence ID" value="KAJ8375592.1"/>
    <property type="molecule type" value="Genomic_DNA"/>
</dbReference>
<comment type="caution">
    <text evidence="2">The sequence shown here is derived from an EMBL/GenBank/DDBJ whole genome shotgun (WGS) entry which is preliminary data.</text>
</comment>
<reference evidence="2" key="1">
    <citation type="journal article" date="2023" name="Science">
        <title>Genome structures resolve the early diversification of teleost fishes.</title>
        <authorList>
            <person name="Parey E."/>
            <person name="Louis A."/>
            <person name="Montfort J."/>
            <person name="Bouchez O."/>
            <person name="Roques C."/>
            <person name="Iampietro C."/>
            <person name="Lluch J."/>
            <person name="Castinel A."/>
            <person name="Donnadieu C."/>
            <person name="Desvignes T."/>
            <person name="Floi Bucao C."/>
            <person name="Jouanno E."/>
            <person name="Wen M."/>
            <person name="Mejri S."/>
            <person name="Dirks R."/>
            <person name="Jansen H."/>
            <person name="Henkel C."/>
            <person name="Chen W.J."/>
            <person name="Zahm M."/>
            <person name="Cabau C."/>
            <person name="Klopp C."/>
            <person name="Thompson A.W."/>
            <person name="Robinson-Rechavi M."/>
            <person name="Braasch I."/>
            <person name="Lecointre G."/>
            <person name="Bobe J."/>
            <person name="Postlethwait J.H."/>
            <person name="Berthelot C."/>
            <person name="Roest Crollius H."/>
            <person name="Guiguen Y."/>
        </authorList>
    </citation>
    <scope>NUCLEOTIDE SEQUENCE</scope>
    <source>
        <strain evidence="2">WJC10195</strain>
    </source>
</reference>
<evidence type="ECO:0000313" key="3">
    <source>
        <dbReference type="Proteomes" id="UP001152622"/>
    </source>
</evidence>
<keyword evidence="3" id="KW-1185">Reference proteome</keyword>
<proteinExistence type="predicted"/>
<evidence type="ECO:0000256" key="1">
    <source>
        <dbReference type="SAM" id="MobiDB-lite"/>
    </source>
</evidence>
<gene>
    <name evidence="2" type="ORF">SKAU_G00061720</name>
</gene>